<dbReference type="OMA" id="CESMWSK"/>
<keyword evidence="4 5" id="KW-0287">Flowering</keyword>
<keyword evidence="3 5" id="KW-0221">Differentiation</keyword>
<feature type="compositionally biased region" description="Low complexity" evidence="6">
    <location>
        <begin position="42"/>
        <end position="61"/>
    </location>
</feature>
<organism evidence="7 8">
    <name type="scientific">Coffea canephora</name>
    <name type="common">Robusta coffee</name>
    <dbReference type="NCBI Taxonomy" id="49390"/>
    <lineage>
        <taxon>Eukaryota</taxon>
        <taxon>Viridiplantae</taxon>
        <taxon>Streptophyta</taxon>
        <taxon>Embryophyta</taxon>
        <taxon>Tracheophyta</taxon>
        <taxon>Spermatophyta</taxon>
        <taxon>Magnoliopsida</taxon>
        <taxon>eudicotyledons</taxon>
        <taxon>Gunneridae</taxon>
        <taxon>Pentapetalae</taxon>
        <taxon>asterids</taxon>
        <taxon>lamiids</taxon>
        <taxon>Gentianales</taxon>
        <taxon>Rubiaceae</taxon>
        <taxon>Ixoroideae</taxon>
        <taxon>Gardenieae complex</taxon>
        <taxon>Bertiereae - Coffeeae clade</taxon>
        <taxon>Coffeeae</taxon>
        <taxon>Coffea</taxon>
    </lineage>
</organism>
<keyword evidence="8" id="KW-1185">Reference proteome</keyword>
<feature type="region of interest" description="Disordered" evidence="6">
    <location>
        <begin position="119"/>
        <end position="163"/>
    </location>
</feature>
<dbReference type="OrthoDB" id="776053at2759"/>
<feature type="compositionally biased region" description="Basic and acidic residues" evidence="6">
    <location>
        <begin position="449"/>
        <end position="464"/>
    </location>
</feature>
<dbReference type="InterPro" id="IPR012474">
    <property type="entry name" value="Frigida"/>
</dbReference>
<feature type="compositionally biased region" description="Polar residues" evidence="6">
    <location>
        <begin position="480"/>
        <end position="489"/>
    </location>
</feature>
<dbReference type="PANTHER" id="PTHR31791">
    <property type="entry name" value="FRIGIDA-LIKE PROTEIN 3-RELATED"/>
    <property type="match status" value="1"/>
</dbReference>
<comment type="similarity">
    <text evidence="1 5">Belongs to the Frigida family.</text>
</comment>
<evidence type="ECO:0000256" key="2">
    <source>
        <dbReference type="ARBA" id="ARBA00022473"/>
    </source>
</evidence>
<evidence type="ECO:0000256" key="4">
    <source>
        <dbReference type="ARBA" id="ARBA00023089"/>
    </source>
</evidence>
<dbReference type="Gramene" id="CDO98273">
    <property type="protein sequence ID" value="CDO98273"/>
    <property type="gene ID" value="GSCOC_T00022313001"/>
</dbReference>
<evidence type="ECO:0000313" key="7">
    <source>
        <dbReference type="EMBL" id="CDO98273.1"/>
    </source>
</evidence>
<evidence type="ECO:0000256" key="3">
    <source>
        <dbReference type="ARBA" id="ARBA00022782"/>
    </source>
</evidence>
<reference evidence="8" key="1">
    <citation type="journal article" date="2014" name="Science">
        <title>The coffee genome provides insight into the convergent evolution of caffeine biosynthesis.</title>
        <authorList>
            <person name="Denoeud F."/>
            <person name="Carretero-Paulet L."/>
            <person name="Dereeper A."/>
            <person name="Droc G."/>
            <person name="Guyot R."/>
            <person name="Pietrella M."/>
            <person name="Zheng C."/>
            <person name="Alberti A."/>
            <person name="Anthony F."/>
            <person name="Aprea G."/>
            <person name="Aury J.M."/>
            <person name="Bento P."/>
            <person name="Bernard M."/>
            <person name="Bocs S."/>
            <person name="Campa C."/>
            <person name="Cenci A."/>
            <person name="Combes M.C."/>
            <person name="Crouzillat D."/>
            <person name="Da Silva C."/>
            <person name="Daddiego L."/>
            <person name="De Bellis F."/>
            <person name="Dussert S."/>
            <person name="Garsmeur O."/>
            <person name="Gayraud T."/>
            <person name="Guignon V."/>
            <person name="Jahn K."/>
            <person name="Jamilloux V."/>
            <person name="Joet T."/>
            <person name="Labadie K."/>
            <person name="Lan T."/>
            <person name="Leclercq J."/>
            <person name="Lepelley M."/>
            <person name="Leroy T."/>
            <person name="Li L.T."/>
            <person name="Librado P."/>
            <person name="Lopez L."/>
            <person name="Munoz A."/>
            <person name="Noel B."/>
            <person name="Pallavicini A."/>
            <person name="Perrotta G."/>
            <person name="Poncet V."/>
            <person name="Pot D."/>
            <person name="Priyono X."/>
            <person name="Rigoreau M."/>
            <person name="Rouard M."/>
            <person name="Rozas J."/>
            <person name="Tranchant-Dubreuil C."/>
            <person name="VanBuren R."/>
            <person name="Zhang Q."/>
            <person name="Andrade A.C."/>
            <person name="Argout X."/>
            <person name="Bertrand B."/>
            <person name="de Kochko A."/>
            <person name="Graziosi G."/>
            <person name="Henry R.J."/>
            <person name="Jayarama X."/>
            <person name="Ming R."/>
            <person name="Nagai C."/>
            <person name="Rounsley S."/>
            <person name="Sankoff D."/>
            <person name="Giuliano G."/>
            <person name="Albert V.A."/>
            <person name="Wincker P."/>
            <person name="Lashermes P."/>
        </authorList>
    </citation>
    <scope>NUCLEOTIDE SEQUENCE [LARGE SCALE GENOMIC DNA]</scope>
    <source>
        <strain evidence="8">cv. DH200-94</strain>
    </source>
</reference>
<dbReference type="InParanoid" id="A0A068TSF6"/>
<gene>
    <name evidence="7" type="ORF">GSCOC_T00022313001</name>
</gene>
<evidence type="ECO:0000313" key="8">
    <source>
        <dbReference type="Proteomes" id="UP000295252"/>
    </source>
</evidence>
<feature type="compositionally biased region" description="Pro residues" evidence="6">
    <location>
        <begin position="62"/>
        <end position="72"/>
    </location>
</feature>
<feature type="compositionally biased region" description="Pro residues" evidence="6">
    <location>
        <begin position="124"/>
        <end position="148"/>
    </location>
</feature>
<sequence>MNILSFHYPFFPQNFFFFWVTAPMLPPIKAEQDPNPPPPQPETTTPINQEPQPTNTTTSLPSRPPQTPSSPPFVPSFLNSITYLRDLSAALETFHSCYYDLQAHLDSINSALDSQLSLQKSNLPSPPREILPIIPLPPPTSTRPPSNPSPVKEKEKGKGKSCQSELESLCTLMSSRGLRKYMVTNIGEPDKLREEVPKALELSPNPAKLVLECSGRFFLQGSKAYTKDSPMIPAREASVLALECFLLMENEGGDDRVIKIEKAIKEEAAEAAMAWRKRLINEGGLAKASEIDARGLLFFLGCFGIPAGFRNDDFRDLVRAGNVKEIAGVLKRSSVLGTKFSDIIGWMVKNKMAVDAVDVACTFGFEDKFNPQTILTAFLQESKETSKKTKRSTQGSLAALNEAKKKQLSALTSVVKCLESHKIDPSKLLPGWQINEKIKSLEKDIADSDKHIREKAVPKRKADQTDSSNLKSQEVKRSRYTGQGPQQQKVHIHIDSERNILDGVHGHINRSYALPSVLHGAGGRLLPEGIACSVVGIGGDVLGAGIGGGISGSAPSVVRTGSYAGVHSGALVDAAGHIIHYDGHPYGLRGDTALSERLAAPAYAAQPPSYGLASLYKRTSPSLDNFPGLPSNSTVAHRSSASDLYQFADSIVESESYHSGGSRAAGAIPPVVPAHHSSYLY</sequence>
<dbReference type="Proteomes" id="UP000295252">
    <property type="component" value="Chromosome VI"/>
</dbReference>
<evidence type="ECO:0000256" key="1">
    <source>
        <dbReference type="ARBA" id="ARBA00008956"/>
    </source>
</evidence>
<dbReference type="GO" id="GO:0030154">
    <property type="term" value="P:cell differentiation"/>
    <property type="evidence" value="ECO:0007669"/>
    <property type="project" value="UniProtKB-KW"/>
</dbReference>
<dbReference type="AlphaFoldDB" id="A0A068TSF6"/>
<dbReference type="PANTHER" id="PTHR31791:SF49">
    <property type="entry name" value="INACTIVE PROTEIN FRIGIDA"/>
    <property type="match status" value="1"/>
</dbReference>
<dbReference type="GO" id="GO:0009908">
    <property type="term" value="P:flower development"/>
    <property type="evidence" value="ECO:0007669"/>
    <property type="project" value="UniProtKB-KW"/>
</dbReference>
<protein>
    <recommendedName>
        <fullName evidence="5">FRIGIDA-like protein</fullName>
    </recommendedName>
</protein>
<dbReference type="EMBL" id="HG739086">
    <property type="protein sequence ID" value="CDO98273.1"/>
    <property type="molecule type" value="Genomic_DNA"/>
</dbReference>
<dbReference type="Pfam" id="PF07899">
    <property type="entry name" value="Frigida"/>
    <property type="match status" value="1"/>
</dbReference>
<evidence type="ECO:0000256" key="5">
    <source>
        <dbReference type="RuleBase" id="RU364012"/>
    </source>
</evidence>
<name>A0A068TSF6_COFCA</name>
<dbReference type="STRING" id="49390.A0A068TSF6"/>
<accession>A0A068TSF6</accession>
<feature type="region of interest" description="Disordered" evidence="6">
    <location>
        <begin position="449"/>
        <end position="490"/>
    </location>
</feature>
<dbReference type="PhylomeDB" id="A0A068TSF6"/>
<proteinExistence type="inferred from homology"/>
<keyword evidence="2 5" id="KW-0217">Developmental protein</keyword>
<feature type="region of interest" description="Disordered" evidence="6">
    <location>
        <begin position="29"/>
        <end position="72"/>
    </location>
</feature>
<evidence type="ECO:0000256" key="6">
    <source>
        <dbReference type="SAM" id="MobiDB-lite"/>
    </source>
</evidence>